<evidence type="ECO:0000256" key="2">
    <source>
        <dbReference type="ARBA" id="ARBA00022741"/>
    </source>
</evidence>
<dbReference type="eggNOG" id="KOG0082">
    <property type="taxonomic scope" value="Eukaryota"/>
</dbReference>
<feature type="compositionally biased region" description="Acidic residues" evidence="7">
    <location>
        <begin position="231"/>
        <end position="242"/>
    </location>
</feature>
<feature type="region of interest" description="Disordered" evidence="7">
    <location>
        <begin position="132"/>
        <end position="242"/>
    </location>
</feature>
<feature type="non-terminal residue" evidence="8">
    <location>
        <position position="718"/>
    </location>
</feature>
<feature type="compositionally biased region" description="Basic and acidic residues" evidence="7">
    <location>
        <begin position="430"/>
        <end position="456"/>
    </location>
</feature>
<evidence type="ECO:0000256" key="4">
    <source>
        <dbReference type="ARBA" id="ARBA00023224"/>
    </source>
</evidence>
<keyword evidence="6" id="KW-0460">Magnesium</keyword>
<feature type="binding site" evidence="6">
    <location>
        <position position="535"/>
    </location>
    <ligand>
        <name>Mg(2+)</name>
        <dbReference type="ChEBI" id="CHEBI:18420"/>
    </ligand>
</feature>
<dbReference type="SUPFAM" id="SSF52540">
    <property type="entry name" value="P-loop containing nucleoside triphosphate hydrolases"/>
    <property type="match status" value="1"/>
</dbReference>
<dbReference type="InterPro" id="IPR011025">
    <property type="entry name" value="GproteinA_insert"/>
</dbReference>
<feature type="compositionally biased region" description="Basic residues" evidence="7">
    <location>
        <begin position="134"/>
        <end position="145"/>
    </location>
</feature>
<dbReference type="PANTHER" id="PTHR10218:SF360">
    <property type="entry name" value="GUANINE NUCLEOTIDE-BINDING PROTEIN SUBUNIT ALPHA HOMOLOG"/>
    <property type="match status" value="1"/>
</dbReference>
<dbReference type="FunFam" id="3.40.50.300:FF:000692">
    <property type="entry name" value="Guanine nucleotide-binding protein subunit alpha"/>
    <property type="match status" value="1"/>
</dbReference>
<dbReference type="HOGENOM" id="CLU_014184_1_1_1"/>
<dbReference type="GO" id="GO:0046872">
    <property type="term" value="F:metal ion binding"/>
    <property type="evidence" value="ECO:0007669"/>
    <property type="project" value="UniProtKB-KW"/>
</dbReference>
<dbReference type="GO" id="GO:0005834">
    <property type="term" value="C:heterotrimeric G-protein complex"/>
    <property type="evidence" value="ECO:0007669"/>
    <property type="project" value="TreeGrafter"/>
</dbReference>
<evidence type="ECO:0008006" key="10">
    <source>
        <dbReference type="Google" id="ProtNLM"/>
    </source>
</evidence>
<dbReference type="AlphaFoldDB" id="D8QDC7"/>
<dbReference type="PANTHER" id="PTHR10218">
    <property type="entry name" value="GTP-BINDING PROTEIN ALPHA SUBUNIT"/>
    <property type="match status" value="1"/>
</dbReference>
<dbReference type="InterPro" id="IPR027417">
    <property type="entry name" value="P-loop_NTPase"/>
</dbReference>
<sequence>MPVRPPRASTSGAVDPFDAALRPPPDETPEEREARLAREEEARRVSAEIDAEIKAERQAKKKKRIVRLLLLGQSESGKSTTLRQFQRLYTPTAFREERILWRAVIQLNVVRSMRTILDAVHHELVATAALAPAHKSRSMPSRPRHGPSYSNDFGVRHPSIPGQRRRTPGSTIDGAVAEFSTPGAGPSHAAYDSNAAAGPSHPPLPGNHGYPIAPPAYPHVPSVPLNVDSGPESDFELSDPEADDTLGSYKSTISLTANHLEVLRARLDPLRHVERLLVAKLVPPNEDEATRLGGPTLAGQEIVVRPGQEVYVRPGAGWRGALARARVLYPSGRNASGTGSSGGSVGSGGSSNNSGNGPHGITRRTSSSGSGGGLAASISGFVHHTKSISGHPRQHPELPSHTQQSPSRKSKGGHQRQPTDVYASQAGRPSESDRRSQPSQSDRRSQPSRQRSERSRPSSVGNIGSESPDQAQEVLYACRRDMIQLWLDPDVRTILRRRKIRLEDAPGFFLNDLERITSLRYIPTDEDVLKARLKTVGVSEYKFEMEVAAKDTPSEWRIVDVGGSRSQRATWAPFFDDVEAIIFLAPISAFDQVLVEDKTVNRLEDSVLLWKAVCQNKLLANVDLVLFLNKCDILEAKLNSGIRFAKYVRSYGDRENSFSAVSKYLQSKFTAIHREYSPPTRKFYAFCTSVTDTQTTSGIIASVRDMVIRQHLKQSKLM</sequence>
<dbReference type="EMBL" id="GL377310">
    <property type="protein sequence ID" value="EFI93969.1"/>
    <property type="molecule type" value="Genomic_DNA"/>
</dbReference>
<keyword evidence="3 5" id="KW-0342">GTP-binding</keyword>
<feature type="compositionally biased region" description="Basic and acidic residues" evidence="7">
    <location>
        <begin position="31"/>
        <end position="41"/>
    </location>
</feature>
<evidence type="ECO:0000256" key="7">
    <source>
        <dbReference type="SAM" id="MobiDB-lite"/>
    </source>
</evidence>
<dbReference type="SUPFAM" id="SSF47895">
    <property type="entry name" value="Transducin (alpha subunit), insertion domain"/>
    <property type="match status" value="1"/>
</dbReference>
<dbReference type="Pfam" id="PF00503">
    <property type="entry name" value="G-alpha"/>
    <property type="match status" value="2"/>
</dbReference>
<dbReference type="VEuPathDB" id="FungiDB:SCHCODRAFT_02637674"/>
<dbReference type="Gene3D" id="3.40.50.300">
    <property type="entry name" value="P-loop containing nucleotide triphosphate hydrolases"/>
    <property type="match status" value="2"/>
</dbReference>
<protein>
    <recommendedName>
        <fullName evidence="10">G-alpha-domain-containing protein</fullName>
    </recommendedName>
</protein>
<accession>D8QDC7</accession>
<evidence type="ECO:0000313" key="8">
    <source>
        <dbReference type="EMBL" id="EFI93969.1"/>
    </source>
</evidence>
<dbReference type="SMART" id="SM00275">
    <property type="entry name" value="G_alpha"/>
    <property type="match status" value="1"/>
</dbReference>
<evidence type="ECO:0000313" key="9">
    <source>
        <dbReference type="Proteomes" id="UP000007431"/>
    </source>
</evidence>
<evidence type="ECO:0000256" key="6">
    <source>
        <dbReference type="PIRSR" id="PIRSR601019-2"/>
    </source>
</evidence>
<dbReference type="GO" id="GO:0031683">
    <property type="term" value="F:G-protein beta/gamma-subunit complex binding"/>
    <property type="evidence" value="ECO:0007669"/>
    <property type="project" value="InterPro"/>
</dbReference>
<feature type="binding site" evidence="5">
    <location>
        <begin position="629"/>
        <end position="632"/>
    </location>
    <ligand>
        <name>GTP</name>
        <dbReference type="ChEBI" id="CHEBI:37565"/>
    </ligand>
</feature>
<organism evidence="9">
    <name type="scientific">Schizophyllum commune (strain H4-8 / FGSC 9210)</name>
    <name type="common">Split gill fungus</name>
    <dbReference type="NCBI Taxonomy" id="578458"/>
    <lineage>
        <taxon>Eukaryota</taxon>
        <taxon>Fungi</taxon>
        <taxon>Dikarya</taxon>
        <taxon>Basidiomycota</taxon>
        <taxon>Agaricomycotina</taxon>
        <taxon>Agaricomycetes</taxon>
        <taxon>Agaricomycetidae</taxon>
        <taxon>Agaricales</taxon>
        <taxon>Schizophyllaceae</taxon>
        <taxon>Schizophyllum</taxon>
    </lineage>
</organism>
<keyword evidence="4" id="KW-0807">Transducer</keyword>
<dbReference type="GO" id="GO:0001664">
    <property type="term" value="F:G protein-coupled receptor binding"/>
    <property type="evidence" value="ECO:0007669"/>
    <property type="project" value="TreeGrafter"/>
</dbReference>
<dbReference type="GO" id="GO:0007188">
    <property type="term" value="P:adenylate cyclase-modulating G protein-coupled receptor signaling pathway"/>
    <property type="evidence" value="ECO:0007669"/>
    <property type="project" value="TreeGrafter"/>
</dbReference>
<reference evidence="8 9" key="1">
    <citation type="journal article" date="2010" name="Nat. Biotechnol.">
        <title>Genome sequence of the model mushroom Schizophyllum commune.</title>
        <authorList>
            <person name="Ohm R.A."/>
            <person name="de Jong J.F."/>
            <person name="Lugones L.G."/>
            <person name="Aerts A."/>
            <person name="Kothe E."/>
            <person name="Stajich J.E."/>
            <person name="de Vries R.P."/>
            <person name="Record E."/>
            <person name="Levasseur A."/>
            <person name="Baker S.E."/>
            <person name="Bartholomew K.A."/>
            <person name="Coutinho P.M."/>
            <person name="Erdmann S."/>
            <person name="Fowler T.J."/>
            <person name="Gathman A.C."/>
            <person name="Lombard V."/>
            <person name="Henrissat B."/>
            <person name="Knabe N."/>
            <person name="Kuees U."/>
            <person name="Lilly W.W."/>
            <person name="Lindquist E."/>
            <person name="Lucas S."/>
            <person name="Magnuson J.K."/>
            <person name="Piumi F."/>
            <person name="Raudaskoski M."/>
            <person name="Salamov A."/>
            <person name="Schmutz J."/>
            <person name="Schwarze F.W.M.R."/>
            <person name="vanKuyk P.A."/>
            <person name="Horton J.S."/>
            <person name="Grigoriev I.V."/>
            <person name="Woesten H.A.B."/>
        </authorList>
    </citation>
    <scope>NUCLEOTIDE SEQUENCE [LARGE SCALE GENOMIC DNA]</scope>
    <source>
        <strain evidence="9">H4-8 / FGSC 9210</strain>
    </source>
</reference>
<dbReference type="PROSITE" id="PS51882">
    <property type="entry name" value="G_ALPHA"/>
    <property type="match status" value="1"/>
</dbReference>
<feature type="binding site" evidence="5">
    <location>
        <begin position="529"/>
        <end position="535"/>
    </location>
    <ligand>
        <name>GTP</name>
        <dbReference type="ChEBI" id="CHEBI:37565"/>
    </ligand>
</feature>
<keyword evidence="9" id="KW-1185">Reference proteome</keyword>
<dbReference type="OrthoDB" id="5817230at2759"/>
<evidence type="ECO:0000256" key="3">
    <source>
        <dbReference type="ARBA" id="ARBA00023134"/>
    </source>
</evidence>
<feature type="region of interest" description="Disordered" evidence="7">
    <location>
        <begin position="331"/>
        <end position="468"/>
    </location>
</feature>
<evidence type="ECO:0000256" key="1">
    <source>
        <dbReference type="ARBA" id="ARBA00022723"/>
    </source>
</evidence>
<dbReference type="STRING" id="578458.D8QDC7"/>
<dbReference type="GO" id="GO:0003924">
    <property type="term" value="F:GTPase activity"/>
    <property type="evidence" value="ECO:0007669"/>
    <property type="project" value="InterPro"/>
</dbReference>
<keyword evidence="2 5" id="KW-0547">Nucleotide-binding</keyword>
<dbReference type="InParanoid" id="D8QDC7"/>
<dbReference type="GO" id="GO:0005737">
    <property type="term" value="C:cytoplasm"/>
    <property type="evidence" value="ECO:0007669"/>
    <property type="project" value="TreeGrafter"/>
</dbReference>
<gene>
    <name evidence="8" type="ORF">SCHCODRAFT_111870</name>
</gene>
<proteinExistence type="predicted"/>
<dbReference type="Proteomes" id="UP000007431">
    <property type="component" value="Unassembled WGS sequence"/>
</dbReference>
<name>D8QDC7_SCHCM</name>
<feature type="compositionally biased region" description="Gly residues" evidence="7">
    <location>
        <begin position="339"/>
        <end position="349"/>
    </location>
</feature>
<evidence type="ECO:0000256" key="5">
    <source>
        <dbReference type="PIRSR" id="PIRSR601019-1"/>
    </source>
</evidence>
<dbReference type="OMA" id="DMVVREH"/>
<dbReference type="GO" id="GO:0005525">
    <property type="term" value="F:GTP binding"/>
    <property type="evidence" value="ECO:0007669"/>
    <property type="project" value="UniProtKB-KW"/>
</dbReference>
<dbReference type="InterPro" id="IPR001019">
    <property type="entry name" value="Gprotein_alpha_su"/>
</dbReference>
<feature type="region of interest" description="Disordered" evidence="7">
    <location>
        <begin position="1"/>
        <end position="41"/>
    </location>
</feature>
<keyword evidence="1 6" id="KW-0479">Metal-binding</keyword>